<dbReference type="AlphaFoldDB" id="A0A367ZJB1"/>
<comment type="caution">
    <text evidence="1">The sequence shown here is derived from an EMBL/GenBank/DDBJ whole genome shotgun (WGS) entry which is preliminary data.</text>
</comment>
<reference evidence="1 2" key="1">
    <citation type="submission" date="2018-05" db="EMBL/GenBank/DDBJ databases">
        <title>A metagenomic window into the 2 km-deep terrestrial subsurface aquifer revealed taxonomically and functionally diverse microbial community comprising novel uncultured bacterial lineages.</title>
        <authorList>
            <person name="Kadnikov V.V."/>
            <person name="Mardanov A.V."/>
            <person name="Beletsky A.V."/>
            <person name="Banks D."/>
            <person name="Pimenov N.V."/>
            <person name="Frank Y.A."/>
            <person name="Karnachuk O.V."/>
            <person name="Ravin N.V."/>
        </authorList>
    </citation>
    <scope>NUCLEOTIDE SEQUENCE [LARGE SCALE GENOMIC DNA]</scope>
    <source>
        <strain evidence="1">BY5</strain>
    </source>
</reference>
<accession>A0A367ZJB1</accession>
<protein>
    <submittedName>
        <fullName evidence="1">Uncharacterized protein</fullName>
    </submittedName>
</protein>
<evidence type="ECO:0000313" key="1">
    <source>
        <dbReference type="EMBL" id="RCK78128.1"/>
    </source>
</evidence>
<sequence>MAVLALNPEWPALFESQLREAIVSHAICPDLFRRLTLETRIFTQEDVDWRLRELWQAVYGTPLVEEMADDP</sequence>
<gene>
    <name evidence="1" type="ORF">OZSIB_1777</name>
</gene>
<dbReference type="Proteomes" id="UP000252355">
    <property type="component" value="Unassembled WGS sequence"/>
</dbReference>
<organism evidence="1 2">
    <name type="scientific">Candidatus Ozemobacter sibiricus</name>
    <dbReference type="NCBI Taxonomy" id="2268124"/>
    <lineage>
        <taxon>Bacteria</taxon>
        <taxon>Candidatus Ozemobacteria</taxon>
        <taxon>Candidatus Ozemobacterales</taxon>
        <taxon>Candidatus Ozemobacteraceae</taxon>
        <taxon>Candidatus Ozemobacter</taxon>
    </lineage>
</organism>
<evidence type="ECO:0000313" key="2">
    <source>
        <dbReference type="Proteomes" id="UP000252355"/>
    </source>
</evidence>
<name>A0A367ZJB1_9BACT</name>
<dbReference type="EMBL" id="QOQW01000027">
    <property type="protein sequence ID" value="RCK78128.1"/>
    <property type="molecule type" value="Genomic_DNA"/>
</dbReference>
<proteinExistence type="predicted"/>